<dbReference type="Proteomes" id="UP000030671">
    <property type="component" value="Unassembled WGS sequence"/>
</dbReference>
<feature type="non-terminal residue" evidence="7">
    <location>
        <position position="387"/>
    </location>
</feature>
<evidence type="ECO:0000256" key="5">
    <source>
        <dbReference type="ARBA" id="ARBA00023033"/>
    </source>
</evidence>
<protein>
    <recommendedName>
        <fullName evidence="6">FAD-binding domain-containing protein</fullName>
    </recommendedName>
</protein>
<dbReference type="GO" id="GO:0004497">
    <property type="term" value="F:monooxygenase activity"/>
    <property type="evidence" value="ECO:0007669"/>
    <property type="project" value="UniProtKB-KW"/>
</dbReference>
<dbReference type="OrthoDB" id="47494at2759"/>
<proteinExistence type="inferred from homology"/>
<keyword evidence="3" id="KW-0274">FAD</keyword>
<feature type="non-terminal residue" evidence="7">
    <location>
        <position position="1"/>
    </location>
</feature>
<dbReference type="GO" id="GO:0071949">
    <property type="term" value="F:FAD binding"/>
    <property type="evidence" value="ECO:0007669"/>
    <property type="project" value="InterPro"/>
</dbReference>
<name>W4K5B3_HETIT</name>
<dbReference type="InterPro" id="IPR036188">
    <property type="entry name" value="FAD/NAD-bd_sf"/>
</dbReference>
<dbReference type="AlphaFoldDB" id="W4K5B3"/>
<reference evidence="7 8" key="1">
    <citation type="journal article" date="2012" name="New Phytol.">
        <title>Insight into trade-off between wood decay and parasitism from the genome of a fungal forest pathogen.</title>
        <authorList>
            <person name="Olson A."/>
            <person name="Aerts A."/>
            <person name="Asiegbu F."/>
            <person name="Belbahri L."/>
            <person name="Bouzid O."/>
            <person name="Broberg A."/>
            <person name="Canback B."/>
            <person name="Coutinho P.M."/>
            <person name="Cullen D."/>
            <person name="Dalman K."/>
            <person name="Deflorio G."/>
            <person name="van Diepen L.T."/>
            <person name="Dunand C."/>
            <person name="Duplessis S."/>
            <person name="Durling M."/>
            <person name="Gonthier P."/>
            <person name="Grimwood J."/>
            <person name="Fossdal C.G."/>
            <person name="Hansson D."/>
            <person name="Henrissat B."/>
            <person name="Hietala A."/>
            <person name="Himmelstrand K."/>
            <person name="Hoffmeister D."/>
            <person name="Hogberg N."/>
            <person name="James T.Y."/>
            <person name="Karlsson M."/>
            <person name="Kohler A."/>
            <person name="Kues U."/>
            <person name="Lee Y.H."/>
            <person name="Lin Y.C."/>
            <person name="Lind M."/>
            <person name="Lindquist E."/>
            <person name="Lombard V."/>
            <person name="Lucas S."/>
            <person name="Lunden K."/>
            <person name="Morin E."/>
            <person name="Murat C."/>
            <person name="Park J."/>
            <person name="Raffaello T."/>
            <person name="Rouze P."/>
            <person name="Salamov A."/>
            <person name="Schmutz J."/>
            <person name="Solheim H."/>
            <person name="Stahlberg J."/>
            <person name="Velez H."/>
            <person name="de Vries R.P."/>
            <person name="Wiebenga A."/>
            <person name="Woodward S."/>
            <person name="Yakovlev I."/>
            <person name="Garbelotto M."/>
            <person name="Martin F."/>
            <person name="Grigoriev I.V."/>
            <person name="Stenlid J."/>
        </authorList>
    </citation>
    <scope>NUCLEOTIDE SEQUENCE [LARGE SCALE GENOMIC DNA]</scope>
    <source>
        <strain evidence="7 8">TC 32-1</strain>
    </source>
</reference>
<evidence type="ECO:0000313" key="8">
    <source>
        <dbReference type="Proteomes" id="UP000030671"/>
    </source>
</evidence>
<dbReference type="HOGENOM" id="CLU_009665_19_5_1"/>
<dbReference type="RefSeq" id="XP_009546876.1">
    <property type="nucleotide sequence ID" value="XM_009548581.1"/>
</dbReference>
<keyword evidence="8" id="KW-1185">Reference proteome</keyword>
<sequence length="387" mass="41966">KVIVVGAGIAGPILAIFLKLRGYEPVLYERLEGVQQAGLSLMLQPNGLRVLSQIPGFVQTIPGKAIERMVFCSTVEEDLGVLGESYIPSRLPSAYGHGMFGVQRIAFHRAIVDAAVAHGIQIHWGHTLVSLEQSEDHVKVVFENGSDDTGSFVVGCDGLHSGTRIALFGKEKADFTGLCQTGGLSPTPEVLKAHASHTNWFGNAAHMVAYPISDTHTSWAVTTREAESKETWGTVNIQTAQDFMRSPVSNWGQGAGELVKTTERVIKYGLYDRPELRSWFKGRVVLLGDAAHPTSPHLGQGANQAFEDVQKLISLLDQHNTERTSPTTPTLDTVFRAFESARIPRCAALVKGARQEGEGRVVEGVEACLKRNLAVRDATKDDGALYA</sequence>
<keyword evidence="2" id="KW-0285">Flavoprotein</keyword>
<dbReference type="PRINTS" id="PR00420">
    <property type="entry name" value="RNGMNOXGNASE"/>
</dbReference>
<evidence type="ECO:0000256" key="3">
    <source>
        <dbReference type="ARBA" id="ARBA00022827"/>
    </source>
</evidence>
<keyword evidence="5" id="KW-0503">Monooxygenase</keyword>
<evidence type="ECO:0000259" key="6">
    <source>
        <dbReference type="Pfam" id="PF01494"/>
    </source>
</evidence>
<evidence type="ECO:0000313" key="7">
    <source>
        <dbReference type="EMBL" id="ETW80934.1"/>
    </source>
</evidence>
<dbReference type="eggNOG" id="KOG2614">
    <property type="taxonomic scope" value="Eukaryota"/>
</dbReference>
<dbReference type="InterPro" id="IPR050493">
    <property type="entry name" value="FAD-dep_Monooxygenase_BioMet"/>
</dbReference>
<dbReference type="PANTHER" id="PTHR13789">
    <property type="entry name" value="MONOOXYGENASE"/>
    <property type="match status" value="1"/>
</dbReference>
<keyword evidence="4" id="KW-0560">Oxidoreductase</keyword>
<dbReference type="STRING" id="747525.W4K5B3"/>
<evidence type="ECO:0000256" key="1">
    <source>
        <dbReference type="ARBA" id="ARBA00007992"/>
    </source>
</evidence>
<feature type="domain" description="FAD-binding" evidence="6">
    <location>
        <begin position="1"/>
        <end position="325"/>
    </location>
</feature>
<dbReference type="InterPro" id="IPR002938">
    <property type="entry name" value="FAD-bd"/>
</dbReference>
<evidence type="ECO:0000256" key="2">
    <source>
        <dbReference type="ARBA" id="ARBA00022630"/>
    </source>
</evidence>
<accession>W4K5B3</accession>
<dbReference type="InParanoid" id="W4K5B3"/>
<dbReference type="KEGG" id="hir:HETIRDRAFT_12711"/>
<gene>
    <name evidence="7" type="ORF">HETIRDRAFT_12711</name>
</gene>
<evidence type="ECO:0000256" key="4">
    <source>
        <dbReference type="ARBA" id="ARBA00023002"/>
    </source>
</evidence>
<dbReference type="Pfam" id="PF01494">
    <property type="entry name" value="FAD_binding_3"/>
    <property type="match status" value="1"/>
</dbReference>
<organism evidence="7 8">
    <name type="scientific">Heterobasidion irregulare (strain TC 32-1)</name>
    <dbReference type="NCBI Taxonomy" id="747525"/>
    <lineage>
        <taxon>Eukaryota</taxon>
        <taxon>Fungi</taxon>
        <taxon>Dikarya</taxon>
        <taxon>Basidiomycota</taxon>
        <taxon>Agaricomycotina</taxon>
        <taxon>Agaricomycetes</taxon>
        <taxon>Russulales</taxon>
        <taxon>Bondarzewiaceae</taxon>
        <taxon>Heterobasidion</taxon>
        <taxon>Heterobasidion annosum species complex</taxon>
    </lineage>
</organism>
<dbReference type="EMBL" id="KI925459">
    <property type="protein sequence ID" value="ETW80934.1"/>
    <property type="molecule type" value="Genomic_DNA"/>
</dbReference>
<dbReference type="PANTHER" id="PTHR13789:SF309">
    <property type="entry name" value="PUTATIVE (AFU_ORTHOLOGUE AFUA_6G14510)-RELATED"/>
    <property type="match status" value="1"/>
</dbReference>
<dbReference type="Gene3D" id="3.50.50.60">
    <property type="entry name" value="FAD/NAD(P)-binding domain"/>
    <property type="match status" value="1"/>
</dbReference>
<comment type="similarity">
    <text evidence="1">Belongs to the paxM FAD-dependent monooxygenase family.</text>
</comment>
<dbReference type="SUPFAM" id="SSF51905">
    <property type="entry name" value="FAD/NAD(P)-binding domain"/>
    <property type="match status" value="1"/>
</dbReference>
<dbReference type="GeneID" id="20666973"/>